<dbReference type="Proteomes" id="UP000217895">
    <property type="component" value="Chromosome"/>
</dbReference>
<sequence>MSNDRPTPNPGSNEALNLGCRCPVLDNSHGKGYFMQPGLFVFNSDCPLHGQLLPAEEKTNADD</sequence>
<evidence type="ECO:0000313" key="1">
    <source>
        <dbReference type="EMBL" id="BAY55214.1"/>
    </source>
</evidence>
<name>A0A1Z4JEK9_LEPBY</name>
<keyword evidence="2" id="KW-1185">Reference proteome</keyword>
<evidence type="ECO:0000313" key="2">
    <source>
        <dbReference type="Proteomes" id="UP000217895"/>
    </source>
</evidence>
<organism evidence="1 2">
    <name type="scientific">Leptolyngbya boryana NIES-2135</name>
    <dbReference type="NCBI Taxonomy" id="1973484"/>
    <lineage>
        <taxon>Bacteria</taxon>
        <taxon>Bacillati</taxon>
        <taxon>Cyanobacteriota</taxon>
        <taxon>Cyanophyceae</taxon>
        <taxon>Leptolyngbyales</taxon>
        <taxon>Leptolyngbyaceae</taxon>
        <taxon>Leptolyngbya group</taxon>
        <taxon>Leptolyngbya</taxon>
    </lineage>
</organism>
<proteinExistence type="predicted"/>
<reference evidence="1 2" key="1">
    <citation type="submission" date="2017-06" db="EMBL/GenBank/DDBJ databases">
        <title>Genome sequencing of cyanobaciteial culture collection at National Institute for Environmental Studies (NIES).</title>
        <authorList>
            <person name="Hirose Y."/>
            <person name="Shimura Y."/>
            <person name="Fujisawa T."/>
            <person name="Nakamura Y."/>
            <person name="Kawachi M."/>
        </authorList>
    </citation>
    <scope>NUCLEOTIDE SEQUENCE [LARGE SCALE GENOMIC DNA]</scope>
    <source>
        <strain evidence="1 2">NIES-2135</strain>
    </source>
</reference>
<dbReference type="AlphaFoldDB" id="A0A1Z4JEK9"/>
<protein>
    <submittedName>
        <fullName evidence="1">Uncharacterized protein</fullName>
    </submittedName>
</protein>
<gene>
    <name evidence="1" type="ORF">NIES2135_20370</name>
</gene>
<dbReference type="EMBL" id="AP018203">
    <property type="protein sequence ID" value="BAY55214.1"/>
    <property type="molecule type" value="Genomic_DNA"/>
</dbReference>
<accession>A0A1Z4JEK9</accession>